<reference evidence="1 2" key="1">
    <citation type="journal article" date="2011" name="Genome Biol.">
        <title>Comparative genome sequence analysis underscores mycoparasitism as the ancestral life style of Trichoderma.</title>
        <authorList>
            <person name="Kubicek C.P."/>
            <person name="Herrera-Estrella A."/>
            <person name="Seidl-Seiboth V."/>
            <person name="Martinez D.A."/>
            <person name="Druzhinina I.S."/>
            <person name="Thon M."/>
            <person name="Zeilinger S."/>
            <person name="Casas-Flores S."/>
            <person name="Horwitz B.A."/>
            <person name="Mukherjee P.K."/>
            <person name="Mukherjee M."/>
            <person name="Kredics L."/>
            <person name="Alcaraz L.D."/>
            <person name="Aerts A."/>
            <person name="Antal Z."/>
            <person name="Atanasova L."/>
            <person name="Cervantes-Badillo M.G."/>
            <person name="Challacombe J."/>
            <person name="Chertkov O."/>
            <person name="McCluskey K."/>
            <person name="Coulpier F."/>
            <person name="Deshpande N."/>
            <person name="von Doehren H."/>
            <person name="Ebbole D.J."/>
            <person name="Esquivel-Naranjo E.U."/>
            <person name="Fekete E."/>
            <person name="Flipphi M."/>
            <person name="Glaser F."/>
            <person name="Gomez-Rodriguez E.Y."/>
            <person name="Gruber S."/>
            <person name="Han C."/>
            <person name="Henrissat B."/>
            <person name="Hermosa R."/>
            <person name="Hernandez-Onate M."/>
            <person name="Karaffa L."/>
            <person name="Kosti I."/>
            <person name="Le Crom S."/>
            <person name="Lindquist E."/>
            <person name="Lucas S."/>
            <person name="Luebeck M."/>
            <person name="Luebeck P.S."/>
            <person name="Margeot A."/>
            <person name="Metz B."/>
            <person name="Misra M."/>
            <person name="Nevalainen H."/>
            <person name="Omann M."/>
            <person name="Packer N."/>
            <person name="Perrone G."/>
            <person name="Uresti-Rivera E.E."/>
            <person name="Salamov A."/>
            <person name="Schmoll M."/>
            <person name="Seiboth B."/>
            <person name="Shapiro H."/>
            <person name="Sukno S."/>
            <person name="Tamayo-Ramos J.A."/>
            <person name="Tisch D."/>
            <person name="Wiest A."/>
            <person name="Wilkinson H.H."/>
            <person name="Zhang M."/>
            <person name="Coutinho P.M."/>
            <person name="Kenerley C.M."/>
            <person name="Monte E."/>
            <person name="Baker S.E."/>
            <person name="Grigoriev I.V."/>
        </authorList>
    </citation>
    <scope>NUCLEOTIDE SEQUENCE [LARGE SCALE GENOMIC DNA]</scope>
    <source>
        <strain evidence="2">Gv29-8 / FGSC 10586</strain>
    </source>
</reference>
<dbReference type="InParanoid" id="G9N4N6"/>
<evidence type="ECO:0000313" key="2">
    <source>
        <dbReference type="Proteomes" id="UP000007115"/>
    </source>
</evidence>
<protein>
    <submittedName>
        <fullName evidence="1">Uncharacterized protein</fullName>
    </submittedName>
</protein>
<keyword evidence="2" id="KW-1185">Reference proteome</keyword>
<gene>
    <name evidence="1" type="ORF">TRIVIDRAFT_187107</name>
</gene>
<sequence>MSSRAGSLTRPYLLVHSHVCKHVRGSKPSETVNASPERPYVLNPLTALPRFLL</sequence>
<dbReference type="HOGENOM" id="CLU_3068989_0_0_1"/>
<dbReference type="EMBL" id="ABDF02000086">
    <property type="protein sequence ID" value="EHK18560.1"/>
    <property type="molecule type" value="Genomic_DNA"/>
</dbReference>
<dbReference type="Proteomes" id="UP000007115">
    <property type="component" value="Unassembled WGS sequence"/>
</dbReference>
<accession>G9N4N6</accession>
<proteinExistence type="predicted"/>
<dbReference type="AlphaFoldDB" id="G9N4N6"/>
<comment type="caution">
    <text evidence="1">The sequence shown here is derived from an EMBL/GenBank/DDBJ whole genome shotgun (WGS) entry which is preliminary data.</text>
</comment>
<dbReference type="RefSeq" id="XP_013952756.1">
    <property type="nucleotide sequence ID" value="XM_014097281.1"/>
</dbReference>
<evidence type="ECO:0000313" key="1">
    <source>
        <dbReference type="EMBL" id="EHK18560.1"/>
    </source>
</evidence>
<organism evidence="1 2">
    <name type="scientific">Hypocrea virens (strain Gv29-8 / FGSC 10586)</name>
    <name type="common">Gliocladium virens</name>
    <name type="synonym">Trichoderma virens</name>
    <dbReference type="NCBI Taxonomy" id="413071"/>
    <lineage>
        <taxon>Eukaryota</taxon>
        <taxon>Fungi</taxon>
        <taxon>Dikarya</taxon>
        <taxon>Ascomycota</taxon>
        <taxon>Pezizomycotina</taxon>
        <taxon>Sordariomycetes</taxon>
        <taxon>Hypocreomycetidae</taxon>
        <taxon>Hypocreales</taxon>
        <taxon>Hypocreaceae</taxon>
        <taxon>Trichoderma</taxon>
    </lineage>
</organism>
<dbReference type="VEuPathDB" id="FungiDB:TRIVIDRAFT_187107"/>
<dbReference type="GeneID" id="25789278"/>
<name>G9N4N6_HYPVG</name>